<dbReference type="Proteomes" id="UP000242146">
    <property type="component" value="Unassembled WGS sequence"/>
</dbReference>
<dbReference type="InterPro" id="IPR011993">
    <property type="entry name" value="PH-like_dom_sf"/>
</dbReference>
<evidence type="ECO:0000313" key="3">
    <source>
        <dbReference type="EMBL" id="ORX55664.1"/>
    </source>
</evidence>
<dbReference type="InterPro" id="IPR035899">
    <property type="entry name" value="DBL_dom_sf"/>
</dbReference>
<dbReference type="CDD" id="cd00160">
    <property type="entry name" value="RhoGEF"/>
    <property type="match status" value="1"/>
</dbReference>
<dbReference type="GO" id="GO:0005085">
    <property type="term" value="F:guanyl-nucleotide exchange factor activity"/>
    <property type="evidence" value="ECO:0007669"/>
    <property type="project" value="InterPro"/>
</dbReference>
<name>A0A1X2GK33_9FUNG</name>
<dbReference type="GO" id="GO:0005737">
    <property type="term" value="C:cytoplasm"/>
    <property type="evidence" value="ECO:0007669"/>
    <property type="project" value="TreeGrafter"/>
</dbReference>
<feature type="domain" description="DH" evidence="2">
    <location>
        <begin position="79"/>
        <end position="274"/>
    </location>
</feature>
<dbReference type="SUPFAM" id="SSF50729">
    <property type="entry name" value="PH domain-like"/>
    <property type="match status" value="1"/>
</dbReference>
<gene>
    <name evidence="3" type="ORF">DM01DRAFT_1335054</name>
</gene>
<dbReference type="EMBL" id="MCGT01000011">
    <property type="protein sequence ID" value="ORX55664.1"/>
    <property type="molecule type" value="Genomic_DNA"/>
</dbReference>
<feature type="region of interest" description="Disordered" evidence="1">
    <location>
        <begin position="1"/>
        <end position="21"/>
    </location>
</feature>
<feature type="compositionally biased region" description="Low complexity" evidence="1">
    <location>
        <begin position="9"/>
        <end position="18"/>
    </location>
</feature>
<dbReference type="InterPro" id="IPR000219">
    <property type="entry name" value="DH_dom"/>
</dbReference>
<accession>A0A1X2GK33</accession>
<evidence type="ECO:0000313" key="4">
    <source>
        <dbReference type="Proteomes" id="UP000242146"/>
    </source>
</evidence>
<evidence type="ECO:0000259" key="2">
    <source>
        <dbReference type="PROSITE" id="PS50010"/>
    </source>
</evidence>
<dbReference type="InterPro" id="IPR051092">
    <property type="entry name" value="FYVE_RhoGEF_PH"/>
</dbReference>
<comment type="caution">
    <text evidence="3">The sequence shown here is derived from an EMBL/GenBank/DDBJ whole genome shotgun (WGS) entry which is preliminary data.</text>
</comment>
<proteinExistence type="predicted"/>
<reference evidence="3 4" key="1">
    <citation type="submission" date="2016-07" db="EMBL/GenBank/DDBJ databases">
        <title>Pervasive Adenine N6-methylation of Active Genes in Fungi.</title>
        <authorList>
            <consortium name="DOE Joint Genome Institute"/>
            <person name="Mondo S.J."/>
            <person name="Dannebaum R.O."/>
            <person name="Kuo R.C."/>
            <person name="Labutti K."/>
            <person name="Haridas S."/>
            <person name="Kuo A."/>
            <person name="Salamov A."/>
            <person name="Ahrendt S.R."/>
            <person name="Lipzen A."/>
            <person name="Sullivan W."/>
            <person name="Andreopoulos W.B."/>
            <person name="Clum A."/>
            <person name="Lindquist E."/>
            <person name="Daum C."/>
            <person name="Ramamoorthy G.K."/>
            <person name="Gryganskyi A."/>
            <person name="Culley D."/>
            <person name="Magnuson J.K."/>
            <person name="James T.Y."/>
            <person name="O'Malley M.A."/>
            <person name="Stajich J.E."/>
            <person name="Spatafora J.W."/>
            <person name="Visel A."/>
            <person name="Grigoriev I.V."/>
        </authorList>
    </citation>
    <scope>NUCLEOTIDE SEQUENCE [LARGE SCALE GENOMIC DNA]</scope>
    <source>
        <strain evidence="3 4">NRRL 3301</strain>
    </source>
</reference>
<keyword evidence="4" id="KW-1185">Reference proteome</keyword>
<dbReference type="AlphaFoldDB" id="A0A1X2GK33"/>
<dbReference type="PANTHER" id="PTHR12673:SF159">
    <property type="entry name" value="LD03170P"/>
    <property type="match status" value="1"/>
</dbReference>
<dbReference type="SUPFAM" id="SSF48065">
    <property type="entry name" value="DBL homology domain (DH-domain)"/>
    <property type="match status" value="1"/>
</dbReference>
<organism evidence="3 4">
    <name type="scientific">Hesseltinella vesiculosa</name>
    <dbReference type="NCBI Taxonomy" id="101127"/>
    <lineage>
        <taxon>Eukaryota</taxon>
        <taxon>Fungi</taxon>
        <taxon>Fungi incertae sedis</taxon>
        <taxon>Mucoromycota</taxon>
        <taxon>Mucoromycotina</taxon>
        <taxon>Mucoromycetes</taxon>
        <taxon>Mucorales</taxon>
        <taxon>Cunninghamellaceae</taxon>
        <taxon>Hesseltinella</taxon>
    </lineage>
</organism>
<dbReference type="PROSITE" id="PS50010">
    <property type="entry name" value="DH_2"/>
    <property type="match status" value="1"/>
</dbReference>
<dbReference type="Gene3D" id="2.30.29.30">
    <property type="entry name" value="Pleckstrin-homology domain (PH domain)/Phosphotyrosine-binding domain (PTB)"/>
    <property type="match status" value="1"/>
</dbReference>
<dbReference type="OrthoDB" id="660555at2759"/>
<sequence length="428" mass="49113">MSMARRNVSISSSLSSSSQRRFKEPAPEDILHFLSVPLPPLPHESKKSLSSEDSLDMVHQFAYDDIDSNLIGQEMEYRQRESIVQQLLTTEKAYAHSLSLLDSHFLKPLKNDTKKSSFHFLGNKKMVCTDREFKWLFNNVETLVQQHRAILASLEERLQIWGPTQIISDVLHAWIPKLDMYYEYIRHYDVAMTTFDRLTKYQPFAKFIQQAQKTPTLKNETLVSLLQIPLQCIPRYESLFSALADHTTALHPDYRPLHHVKREMDALAKKMHSRLVDAENVSQVQKLQQHILHSPFGPNARRRLILQKELDRVIVNGKVQSDLQAAILFSDLLVFVRPKLDGPGLLYKSHVPLEHAKIRSLSKDEAGGDHALELISSLRGVDSLNSTIMATSTTHILFTGSEIDQNTWYHKFEKVIRKLDQIEAMASG</sequence>
<dbReference type="PANTHER" id="PTHR12673">
    <property type="entry name" value="FACIOGENITAL DYSPLASIA PROTEIN"/>
    <property type="match status" value="1"/>
</dbReference>
<protein>
    <submittedName>
        <fullName evidence="3">Dbl homology domain-containing protein</fullName>
    </submittedName>
</protein>
<dbReference type="SMART" id="SM00325">
    <property type="entry name" value="RhoGEF"/>
    <property type="match status" value="1"/>
</dbReference>
<dbReference type="Pfam" id="PF00621">
    <property type="entry name" value="RhoGEF"/>
    <property type="match status" value="1"/>
</dbReference>
<dbReference type="STRING" id="101127.A0A1X2GK33"/>
<dbReference type="Gene3D" id="1.20.900.10">
    <property type="entry name" value="Dbl homology (DH) domain"/>
    <property type="match status" value="1"/>
</dbReference>
<evidence type="ECO:0000256" key="1">
    <source>
        <dbReference type="SAM" id="MobiDB-lite"/>
    </source>
</evidence>